<keyword evidence="4" id="KW-1185">Reference proteome</keyword>
<name>A0A9Q1GUD4_9CARY</name>
<sequence length="683" mass="77922">MSLWKSDCPRGPLSLPWWSKENLKTGETFLLFTHIKIKENLPSYQLLHHDIESERKSWAKLSLHGELSYKLLYWEWLDILVHYNDKLTTFHLFDALYASLFFYDRCSNLIRALPWATLSGHLYDEIVPTQRELTSKLPLSCTYLFIAYHKLMQGHKGKPTIEQWISFWFRGCNKYHVSKKPDQDNRIPNQGNIVFHHRRRSPWLEMLVAYALALSDIVSLIASDIGYCLPIAILASIYKGLNELSRSSYPGRSRGHFPTHFLYAWLAKNFNAYELVGSQVLLPGRCNLLERNTTCAFRKWWSKMFISSTYSPHASDSKRKQSDLSDTNILNDKGKLGSKPKLKIIHSGKPLEPFVPPIEDGSSRVKIPIIDVVIPATPIPAIPVQSIAPLPQDELPVGVYEPSTKKVIELPLKGAENIMDILDVEPNPTKCMWEGNDVNFKEGLAHVPLPLRSQCFSLIRRIPSFGKDLFDTISRLVDSQGVYSSDDDESQCPFIGTSPQCPLRAPQGGISVFNVDAIIKEVDKNAMRVFGKAYLTRCVVTFLMDFLLLKTILTAFMPLFFKEVSIYRVEVQGKPDEASCRLNTDSAHYAVKTAELKHVESRHQELLKELQHLEDQLKDLGFQVAANEHLLQEAEREVINLQGQIDILNATEVMDAATKASLEKVEAYIKESFEDLKNFQWDP</sequence>
<dbReference type="OrthoDB" id="913267at2759"/>
<dbReference type="AlphaFoldDB" id="A0A9Q1GUD4"/>
<proteinExistence type="predicted"/>
<evidence type="ECO:0008006" key="5">
    <source>
        <dbReference type="Google" id="ProtNLM"/>
    </source>
</evidence>
<accession>A0A9Q1GUD4</accession>
<reference evidence="3" key="1">
    <citation type="submission" date="2022-04" db="EMBL/GenBank/DDBJ databases">
        <title>Carnegiea gigantea Genome sequencing and assembly v2.</title>
        <authorList>
            <person name="Copetti D."/>
            <person name="Sanderson M.J."/>
            <person name="Burquez A."/>
            <person name="Wojciechowski M.F."/>
        </authorList>
    </citation>
    <scope>NUCLEOTIDE SEQUENCE</scope>
    <source>
        <strain evidence="3">SGP5-SGP5p</strain>
        <tissue evidence="3">Aerial part</tissue>
    </source>
</reference>
<evidence type="ECO:0000256" key="2">
    <source>
        <dbReference type="SAM" id="MobiDB-lite"/>
    </source>
</evidence>
<gene>
    <name evidence="3" type="ORF">Cgig2_018407</name>
</gene>
<protein>
    <recommendedName>
        <fullName evidence="5">Aminotransferase-like plant mobile domain-containing protein</fullName>
    </recommendedName>
</protein>
<keyword evidence="1" id="KW-0175">Coiled coil</keyword>
<evidence type="ECO:0000313" key="3">
    <source>
        <dbReference type="EMBL" id="KAJ8425622.1"/>
    </source>
</evidence>
<evidence type="ECO:0000313" key="4">
    <source>
        <dbReference type="Proteomes" id="UP001153076"/>
    </source>
</evidence>
<evidence type="ECO:0000256" key="1">
    <source>
        <dbReference type="SAM" id="Coils"/>
    </source>
</evidence>
<dbReference type="Proteomes" id="UP001153076">
    <property type="component" value="Unassembled WGS sequence"/>
</dbReference>
<dbReference type="EMBL" id="JAKOGI010001436">
    <property type="protein sequence ID" value="KAJ8425622.1"/>
    <property type="molecule type" value="Genomic_DNA"/>
</dbReference>
<comment type="caution">
    <text evidence="3">The sequence shown here is derived from an EMBL/GenBank/DDBJ whole genome shotgun (WGS) entry which is preliminary data.</text>
</comment>
<feature type="region of interest" description="Disordered" evidence="2">
    <location>
        <begin position="310"/>
        <end position="332"/>
    </location>
</feature>
<organism evidence="3 4">
    <name type="scientific">Carnegiea gigantea</name>
    <dbReference type="NCBI Taxonomy" id="171969"/>
    <lineage>
        <taxon>Eukaryota</taxon>
        <taxon>Viridiplantae</taxon>
        <taxon>Streptophyta</taxon>
        <taxon>Embryophyta</taxon>
        <taxon>Tracheophyta</taxon>
        <taxon>Spermatophyta</taxon>
        <taxon>Magnoliopsida</taxon>
        <taxon>eudicotyledons</taxon>
        <taxon>Gunneridae</taxon>
        <taxon>Pentapetalae</taxon>
        <taxon>Caryophyllales</taxon>
        <taxon>Cactineae</taxon>
        <taxon>Cactaceae</taxon>
        <taxon>Cactoideae</taxon>
        <taxon>Echinocereeae</taxon>
        <taxon>Carnegiea</taxon>
    </lineage>
</organism>
<feature type="coiled-coil region" evidence="1">
    <location>
        <begin position="596"/>
        <end position="651"/>
    </location>
</feature>